<gene>
    <name evidence="1" type="ORF">QAD02_015136</name>
</gene>
<comment type="caution">
    <text evidence="1">The sequence shown here is derived from an EMBL/GenBank/DDBJ whole genome shotgun (WGS) entry which is preliminary data.</text>
</comment>
<dbReference type="Proteomes" id="UP001239111">
    <property type="component" value="Chromosome 2"/>
</dbReference>
<organism evidence="1 2">
    <name type="scientific">Eretmocerus hayati</name>
    <dbReference type="NCBI Taxonomy" id="131215"/>
    <lineage>
        <taxon>Eukaryota</taxon>
        <taxon>Metazoa</taxon>
        <taxon>Ecdysozoa</taxon>
        <taxon>Arthropoda</taxon>
        <taxon>Hexapoda</taxon>
        <taxon>Insecta</taxon>
        <taxon>Pterygota</taxon>
        <taxon>Neoptera</taxon>
        <taxon>Endopterygota</taxon>
        <taxon>Hymenoptera</taxon>
        <taxon>Apocrita</taxon>
        <taxon>Proctotrupomorpha</taxon>
        <taxon>Chalcidoidea</taxon>
        <taxon>Aphelinidae</taxon>
        <taxon>Aphelininae</taxon>
        <taxon>Eretmocerus</taxon>
    </lineage>
</organism>
<evidence type="ECO:0000313" key="2">
    <source>
        <dbReference type="Proteomes" id="UP001239111"/>
    </source>
</evidence>
<name>A0ACC2P7T6_9HYME</name>
<proteinExistence type="predicted"/>
<reference evidence="1" key="1">
    <citation type="submission" date="2023-04" db="EMBL/GenBank/DDBJ databases">
        <title>A chromosome-level genome assembly of the parasitoid wasp Eretmocerus hayati.</title>
        <authorList>
            <person name="Zhong Y."/>
            <person name="Liu S."/>
            <person name="Liu Y."/>
        </authorList>
    </citation>
    <scope>NUCLEOTIDE SEQUENCE</scope>
    <source>
        <strain evidence="1">ZJU_SS_LIU_2023</strain>
    </source>
</reference>
<sequence length="528" mass="61326">MRRRISGEFNNDLSMPAIRIYNRGPPEDAFSVSRVAFIFGLLAFHCSVRYSKAGRLISKIPGPKVYPIFGNTLSLWKSQVDLWKFARAVFPQYPILKLWSFTYATVIIHDPDDVKILLLDRTNIRKASMYNLMDSWLGTGLISSTGELWHRRRKLLTPSMNANNLRKYIEITNQEGAEMVNYIRNMQTKVIPDLKKLVERFILRMICGAAMDFEIENSNIKPEDYDHGIEEYLDFGVFRSVRPYLSDWMIKFMEIGRRQQIALHNLLSFTNKVISDRRVYLDRHGWELVATDSEEGAQSIRDQKKNLSFLDILLFAERENLIDDKGVRDEVNTFMVAGYDTTSVTLLFCLLSLAENEKSQDLARAEVSRILDNNGGKMAIEDIQKFDYIDRCVKESLRLLPTVPLVGRTIEEDIQLKNHWIPAGTDVMVSIWELHRNPNLWSDPEKFEPDRFLPQHVQNRHPFSFLPFSAGLRNCIGQKLGMLQVKALVARILYNFYLEPVDRTTEIEFKSSFVLQSTHPLRVKFIQR</sequence>
<accession>A0ACC2P7T6</accession>
<evidence type="ECO:0000313" key="1">
    <source>
        <dbReference type="EMBL" id="KAJ8679349.1"/>
    </source>
</evidence>
<dbReference type="EMBL" id="CM056742">
    <property type="protein sequence ID" value="KAJ8679349.1"/>
    <property type="molecule type" value="Genomic_DNA"/>
</dbReference>
<keyword evidence="2" id="KW-1185">Reference proteome</keyword>
<protein>
    <submittedName>
        <fullName evidence="1">Uncharacterized protein</fullName>
    </submittedName>
</protein>